<reference evidence="6 7" key="1">
    <citation type="submission" date="2024-04" db="EMBL/GenBank/DDBJ databases">
        <title>Tritrichomonas musculus Genome.</title>
        <authorList>
            <person name="Alves-Ferreira E."/>
            <person name="Grigg M."/>
            <person name="Lorenzi H."/>
            <person name="Galac M."/>
        </authorList>
    </citation>
    <scope>NUCLEOTIDE SEQUENCE [LARGE SCALE GENOMIC DNA]</scope>
    <source>
        <strain evidence="6 7">EAF2021</strain>
    </source>
</reference>
<accession>A0ABR2H1E9</accession>
<evidence type="ECO:0000259" key="5">
    <source>
        <dbReference type="PROSITE" id="PS50011"/>
    </source>
</evidence>
<evidence type="ECO:0000313" key="7">
    <source>
        <dbReference type="Proteomes" id="UP001470230"/>
    </source>
</evidence>
<evidence type="ECO:0000256" key="2">
    <source>
        <dbReference type="ARBA" id="ARBA00022741"/>
    </source>
</evidence>
<comment type="caution">
    <text evidence="6">The sequence shown here is derived from an EMBL/GenBank/DDBJ whole genome shotgun (WGS) entry which is preliminary data.</text>
</comment>
<dbReference type="PROSITE" id="PS00108">
    <property type="entry name" value="PROTEIN_KINASE_ST"/>
    <property type="match status" value="1"/>
</dbReference>
<proteinExistence type="predicted"/>
<feature type="domain" description="Protein kinase" evidence="5">
    <location>
        <begin position="14"/>
        <end position="290"/>
    </location>
</feature>
<dbReference type="PROSITE" id="PS00107">
    <property type="entry name" value="PROTEIN_KINASE_ATP"/>
    <property type="match status" value="1"/>
</dbReference>
<dbReference type="Pfam" id="PF07714">
    <property type="entry name" value="PK_Tyr_Ser-Thr"/>
    <property type="match status" value="1"/>
</dbReference>
<dbReference type="InterPro" id="IPR001245">
    <property type="entry name" value="Ser-Thr/Tyr_kinase_cat_dom"/>
</dbReference>
<dbReference type="PRINTS" id="PR00109">
    <property type="entry name" value="TYRKINASE"/>
</dbReference>
<evidence type="ECO:0000256" key="1">
    <source>
        <dbReference type="ARBA" id="ARBA00022527"/>
    </source>
</evidence>
<dbReference type="Gene3D" id="1.10.510.10">
    <property type="entry name" value="Transferase(Phosphotransferase) domain 1"/>
    <property type="match status" value="2"/>
</dbReference>
<gene>
    <name evidence="6" type="ORF">M9Y10_031682</name>
</gene>
<evidence type="ECO:0000256" key="3">
    <source>
        <dbReference type="ARBA" id="ARBA00022840"/>
    </source>
</evidence>
<dbReference type="EMBL" id="JAPFFF010000050">
    <property type="protein sequence ID" value="KAK8839966.1"/>
    <property type="molecule type" value="Genomic_DNA"/>
</dbReference>
<keyword evidence="1" id="KW-0808">Transferase</keyword>
<dbReference type="InterPro" id="IPR008271">
    <property type="entry name" value="Ser/Thr_kinase_AS"/>
</dbReference>
<name>A0ABR2H1E9_9EUKA</name>
<keyword evidence="1" id="KW-0418">Kinase</keyword>
<dbReference type="SMART" id="SM00220">
    <property type="entry name" value="S_TKc"/>
    <property type="match status" value="2"/>
</dbReference>
<evidence type="ECO:0000313" key="6">
    <source>
        <dbReference type="EMBL" id="KAK8839966.1"/>
    </source>
</evidence>
<feature type="binding site" evidence="4">
    <location>
        <position position="43"/>
    </location>
    <ligand>
        <name>ATP</name>
        <dbReference type="ChEBI" id="CHEBI:30616"/>
    </ligand>
</feature>
<dbReference type="Proteomes" id="UP001470230">
    <property type="component" value="Unassembled WGS sequence"/>
</dbReference>
<keyword evidence="1" id="KW-0723">Serine/threonine-protein kinase</keyword>
<dbReference type="SUPFAM" id="SSF56112">
    <property type="entry name" value="Protein kinase-like (PK-like)"/>
    <property type="match status" value="2"/>
</dbReference>
<keyword evidence="2 4" id="KW-0547">Nucleotide-binding</keyword>
<dbReference type="InterPro" id="IPR011009">
    <property type="entry name" value="Kinase-like_dom_sf"/>
</dbReference>
<dbReference type="Pfam" id="PF00069">
    <property type="entry name" value="Pkinase"/>
    <property type="match status" value="1"/>
</dbReference>
<evidence type="ECO:0000256" key="4">
    <source>
        <dbReference type="PROSITE-ProRule" id="PRU10141"/>
    </source>
</evidence>
<dbReference type="PANTHER" id="PTHR44329">
    <property type="entry name" value="SERINE/THREONINE-PROTEIN KINASE TNNI3K-RELATED"/>
    <property type="match status" value="1"/>
</dbReference>
<dbReference type="PROSITE" id="PS50011">
    <property type="entry name" value="PROTEIN_KINASE_DOM"/>
    <property type="match status" value="2"/>
</dbReference>
<dbReference type="PANTHER" id="PTHR44329:SF214">
    <property type="entry name" value="PROTEIN KINASE DOMAIN-CONTAINING PROTEIN"/>
    <property type="match status" value="1"/>
</dbReference>
<dbReference type="InterPro" id="IPR000719">
    <property type="entry name" value="Prot_kinase_dom"/>
</dbReference>
<protein>
    <recommendedName>
        <fullName evidence="5">Protein kinase domain-containing protein</fullName>
    </recommendedName>
</protein>
<feature type="domain" description="Protein kinase" evidence="5">
    <location>
        <begin position="336"/>
        <end position="619"/>
    </location>
</feature>
<dbReference type="InterPro" id="IPR051681">
    <property type="entry name" value="Ser/Thr_Kinases-Pseudokinases"/>
</dbReference>
<dbReference type="InterPro" id="IPR017441">
    <property type="entry name" value="Protein_kinase_ATP_BS"/>
</dbReference>
<sequence length="643" mass="72682">MEFEGAFFDTDNYDLTSSCLGTGSFGSVYVVKSKIDDKEYAAKIINPKGMFTGKDQLKFLRESQILNKLNHPAVVKFFGINFHSFIDQTKLEPTILTEYLPCGSLKSILSAGRKGNPVKAWNATKKYISLLGITHAMRYLHENKVIHRDLKPENVLMDSDYYPRVCDFGLSRFFSQENSESNLSMTGAIGTPLYMAPEILEGGDEYGFPVDVYSFGILAYEIVTGKEPFRYSLSTSFYKHVKNVLKGNRPKFEGCGISDKMKQLIENCWSNSETDRPTFGEIFSLLSTDFSYSSEKVEEKEVQAYLKELEKQHQNFSKIQELPSTLSDIIFDSSSCKIISELGRGILGSYHKAICPAMNGHPESLCTIKIITKKPDISHQKSLLESIECQSILHHEAIQSLIGFSLPTEKDDHYTVVTSFTSNGSLENMINAVAQGNKPKNWETIKAIAIIGIAAGMAFMHQHKIILADLRPESVFFDDDFHPKIGGFANSVSIKNGKKKSVPGKILMGITKYMAPEILTKQSYSNKIDVFAFAILLTRLLTLEDPYPGKGPKTLIQEVPKGLRPSIRESNWYKEGKDVNERCDHYVRMIEECWQEEPSDRPSFIDIVKELIEKKYLFFDMDLIDQGEFNNYAELVTKKLSIE</sequence>
<keyword evidence="7" id="KW-1185">Reference proteome</keyword>
<keyword evidence="3 4" id="KW-0067">ATP-binding</keyword>
<organism evidence="6 7">
    <name type="scientific">Tritrichomonas musculus</name>
    <dbReference type="NCBI Taxonomy" id="1915356"/>
    <lineage>
        <taxon>Eukaryota</taxon>
        <taxon>Metamonada</taxon>
        <taxon>Parabasalia</taxon>
        <taxon>Tritrichomonadida</taxon>
        <taxon>Tritrichomonadidae</taxon>
        <taxon>Tritrichomonas</taxon>
    </lineage>
</organism>